<dbReference type="GO" id="GO:0051301">
    <property type="term" value="P:cell division"/>
    <property type="evidence" value="ECO:0007669"/>
    <property type="project" value="UniProtKB-KW"/>
</dbReference>
<feature type="transmembrane region" description="Helical" evidence="6">
    <location>
        <begin position="111"/>
        <end position="128"/>
    </location>
</feature>
<evidence type="ECO:0000313" key="7">
    <source>
        <dbReference type="EMBL" id="RGO10573.1"/>
    </source>
</evidence>
<comment type="subcellular location">
    <subcellularLocation>
        <location evidence="1">Membrane</location>
        <topology evidence="1">Multi-pass membrane protein</topology>
    </subcellularLocation>
</comment>
<dbReference type="PANTHER" id="PTHR30474">
    <property type="entry name" value="CELL CYCLE PROTEIN"/>
    <property type="match status" value="1"/>
</dbReference>
<keyword evidence="7" id="KW-0131">Cell cycle</keyword>
<feature type="transmembrane region" description="Helical" evidence="6">
    <location>
        <begin position="140"/>
        <end position="172"/>
    </location>
</feature>
<evidence type="ECO:0000256" key="5">
    <source>
        <dbReference type="ARBA" id="ARBA00023136"/>
    </source>
</evidence>
<dbReference type="InterPro" id="IPR001182">
    <property type="entry name" value="FtsW/RodA"/>
</dbReference>
<keyword evidence="4 6" id="KW-1133">Transmembrane helix</keyword>
<feature type="transmembrane region" description="Helical" evidence="6">
    <location>
        <begin position="178"/>
        <end position="199"/>
    </location>
</feature>
<organism evidence="7 8">
    <name type="scientific">Thomasclavelia spiroformis</name>
    <dbReference type="NCBI Taxonomy" id="29348"/>
    <lineage>
        <taxon>Bacteria</taxon>
        <taxon>Bacillati</taxon>
        <taxon>Bacillota</taxon>
        <taxon>Erysipelotrichia</taxon>
        <taxon>Erysipelotrichales</taxon>
        <taxon>Coprobacillaceae</taxon>
        <taxon>Thomasclavelia</taxon>
    </lineage>
</organism>
<dbReference type="Proteomes" id="UP000261087">
    <property type="component" value="Unassembled WGS sequence"/>
</dbReference>
<evidence type="ECO:0000256" key="3">
    <source>
        <dbReference type="ARBA" id="ARBA00022960"/>
    </source>
</evidence>
<evidence type="ECO:0000256" key="1">
    <source>
        <dbReference type="ARBA" id="ARBA00004141"/>
    </source>
</evidence>
<reference evidence="7 8" key="1">
    <citation type="submission" date="2018-08" db="EMBL/GenBank/DDBJ databases">
        <title>A genome reference for cultivated species of the human gut microbiota.</title>
        <authorList>
            <person name="Zou Y."/>
            <person name="Xue W."/>
            <person name="Luo G."/>
        </authorList>
    </citation>
    <scope>NUCLEOTIDE SEQUENCE [LARGE SCALE GENOMIC DNA]</scope>
    <source>
        <strain evidence="7 8">OM02-6</strain>
    </source>
</reference>
<evidence type="ECO:0000256" key="6">
    <source>
        <dbReference type="SAM" id="Phobius"/>
    </source>
</evidence>
<dbReference type="EMBL" id="QSVF01000009">
    <property type="protein sequence ID" value="RGO10573.1"/>
    <property type="molecule type" value="Genomic_DNA"/>
</dbReference>
<evidence type="ECO:0000313" key="8">
    <source>
        <dbReference type="Proteomes" id="UP000261087"/>
    </source>
</evidence>
<keyword evidence="3" id="KW-0133">Cell shape</keyword>
<dbReference type="Pfam" id="PF01098">
    <property type="entry name" value="FTSW_RODA_SPOVE"/>
    <property type="match status" value="1"/>
</dbReference>
<dbReference type="GO" id="GO:0015648">
    <property type="term" value="F:lipid-linked peptidoglycan transporter activity"/>
    <property type="evidence" value="ECO:0007669"/>
    <property type="project" value="TreeGrafter"/>
</dbReference>
<gene>
    <name evidence="7" type="ORF">DXB31_04870</name>
</gene>
<proteinExistence type="predicted"/>
<dbReference type="PANTHER" id="PTHR30474:SF13">
    <property type="entry name" value="STAGE V SPORULATION PROTEIN E"/>
    <property type="match status" value="1"/>
</dbReference>
<feature type="transmembrane region" description="Helical" evidence="6">
    <location>
        <begin position="7"/>
        <end position="31"/>
    </location>
</feature>
<feature type="transmembrane region" description="Helical" evidence="6">
    <location>
        <begin position="295"/>
        <end position="323"/>
    </location>
</feature>
<accession>A0A3E5FQK3</accession>
<feature type="transmembrane region" description="Helical" evidence="6">
    <location>
        <begin position="260"/>
        <end position="283"/>
    </location>
</feature>
<dbReference type="GO" id="GO:0032153">
    <property type="term" value="C:cell division site"/>
    <property type="evidence" value="ECO:0007669"/>
    <property type="project" value="TreeGrafter"/>
</dbReference>
<dbReference type="AlphaFoldDB" id="A0A3E5FQK3"/>
<protein>
    <submittedName>
        <fullName evidence="7">Cell division protein FtsW</fullName>
    </submittedName>
</protein>
<dbReference type="RefSeq" id="WP_117604752.1">
    <property type="nucleotide sequence ID" value="NZ_CAXVJN010000022.1"/>
</dbReference>
<feature type="transmembrane region" description="Helical" evidence="6">
    <location>
        <begin position="43"/>
        <end position="60"/>
    </location>
</feature>
<dbReference type="GO" id="GO:0008360">
    <property type="term" value="P:regulation of cell shape"/>
    <property type="evidence" value="ECO:0007669"/>
    <property type="project" value="UniProtKB-KW"/>
</dbReference>
<keyword evidence="2 6" id="KW-0812">Transmembrane</keyword>
<sequence length="337" mass="37541">MKSKRVVILVMTIVFIGLMMVYSASNIWAGYKFNDSLYYIKRQALFAVIGIIAMFIFSKIDYHIYQKKANKILIFCFILMILVLIPGLGSVRGGSRSWFNLGIISLQPSELFKIAIIIYSASYISNHYHELKKLKASIKLLVVLSLGFGLIMLQPDFGSGFVMVCSIIVMLIVSPFPFKYFIMLGILGVIGIILMIISAPYRLARIVAFLNPFADPLGSGFQIIQSLYAIAPGGILGVGFNNSVQKHFYLPEPQTDFIFAIYLEEFGLIGGIFLVGLYGYLFITVFNQAMKVKDLFGSFLMIGIISMIGIQTLINLGVVVGLFPVTGVTLYLRNNFI</sequence>
<keyword evidence="7" id="KW-0132">Cell division</keyword>
<evidence type="ECO:0000256" key="4">
    <source>
        <dbReference type="ARBA" id="ARBA00022989"/>
    </source>
</evidence>
<feature type="transmembrane region" description="Helical" evidence="6">
    <location>
        <begin position="72"/>
        <end position="91"/>
    </location>
</feature>
<evidence type="ECO:0000256" key="2">
    <source>
        <dbReference type="ARBA" id="ARBA00022692"/>
    </source>
</evidence>
<name>A0A3E5FQK3_9FIRM</name>
<feature type="transmembrane region" description="Helical" evidence="6">
    <location>
        <begin position="220"/>
        <end position="240"/>
    </location>
</feature>
<dbReference type="GO" id="GO:0005886">
    <property type="term" value="C:plasma membrane"/>
    <property type="evidence" value="ECO:0007669"/>
    <property type="project" value="TreeGrafter"/>
</dbReference>
<comment type="caution">
    <text evidence="7">The sequence shown here is derived from an EMBL/GenBank/DDBJ whole genome shotgun (WGS) entry which is preliminary data.</text>
</comment>
<keyword evidence="5 6" id="KW-0472">Membrane</keyword>